<dbReference type="AlphaFoldDB" id="A0A3S1HU19"/>
<dbReference type="Proteomes" id="UP000271974">
    <property type="component" value="Unassembled WGS sequence"/>
</dbReference>
<sequence length="144" mass="15157">MKDYNQEQVENSTPPALEPNVLVPTTTSAATTSSTTATSKNAGASATTPVPTQHKQNSVPVSDPPPPPPPELPPPPPPQPSPSELQRLAWIKSCIPWSKVSNEPWKLSQATGKVHKKPSSAKKLPAVAEAVVLAAAHADTLRQV</sequence>
<dbReference type="EMBL" id="RQTK01000149">
    <property type="protein sequence ID" value="RUS86133.1"/>
    <property type="molecule type" value="Genomic_DNA"/>
</dbReference>
<feature type="compositionally biased region" description="Pro residues" evidence="1">
    <location>
        <begin position="62"/>
        <end position="81"/>
    </location>
</feature>
<protein>
    <submittedName>
        <fullName evidence="2">Uncharacterized protein</fullName>
    </submittedName>
</protein>
<evidence type="ECO:0000313" key="2">
    <source>
        <dbReference type="EMBL" id="RUS86133.1"/>
    </source>
</evidence>
<accession>A0A3S1HU19</accession>
<evidence type="ECO:0000313" key="3">
    <source>
        <dbReference type="Proteomes" id="UP000271974"/>
    </source>
</evidence>
<feature type="compositionally biased region" description="Low complexity" evidence="1">
    <location>
        <begin position="25"/>
        <end position="48"/>
    </location>
</feature>
<feature type="compositionally biased region" description="Polar residues" evidence="1">
    <location>
        <begin position="1"/>
        <end position="14"/>
    </location>
</feature>
<evidence type="ECO:0000256" key="1">
    <source>
        <dbReference type="SAM" id="MobiDB-lite"/>
    </source>
</evidence>
<feature type="compositionally biased region" description="Polar residues" evidence="1">
    <location>
        <begin position="49"/>
        <end position="60"/>
    </location>
</feature>
<gene>
    <name evidence="2" type="ORF">EGW08_006081</name>
</gene>
<proteinExistence type="predicted"/>
<feature type="region of interest" description="Disordered" evidence="1">
    <location>
        <begin position="1"/>
        <end position="84"/>
    </location>
</feature>
<reference evidence="2 3" key="1">
    <citation type="submission" date="2019-01" db="EMBL/GenBank/DDBJ databases">
        <title>A draft genome assembly of the solar-powered sea slug Elysia chlorotica.</title>
        <authorList>
            <person name="Cai H."/>
            <person name="Li Q."/>
            <person name="Fang X."/>
            <person name="Li J."/>
            <person name="Curtis N.E."/>
            <person name="Altenburger A."/>
            <person name="Shibata T."/>
            <person name="Feng M."/>
            <person name="Maeda T."/>
            <person name="Schwartz J.A."/>
            <person name="Shigenobu S."/>
            <person name="Lundholm N."/>
            <person name="Nishiyama T."/>
            <person name="Yang H."/>
            <person name="Hasebe M."/>
            <person name="Li S."/>
            <person name="Pierce S.K."/>
            <person name="Wang J."/>
        </authorList>
    </citation>
    <scope>NUCLEOTIDE SEQUENCE [LARGE SCALE GENOMIC DNA]</scope>
    <source>
        <strain evidence="2">EC2010</strain>
        <tissue evidence="2">Whole organism of an adult</tissue>
    </source>
</reference>
<keyword evidence="3" id="KW-1185">Reference proteome</keyword>
<name>A0A3S1HU19_ELYCH</name>
<dbReference type="STRING" id="188477.A0A3S1HU19"/>
<organism evidence="2 3">
    <name type="scientific">Elysia chlorotica</name>
    <name type="common">Eastern emerald elysia</name>
    <name type="synonym">Sea slug</name>
    <dbReference type="NCBI Taxonomy" id="188477"/>
    <lineage>
        <taxon>Eukaryota</taxon>
        <taxon>Metazoa</taxon>
        <taxon>Spiralia</taxon>
        <taxon>Lophotrochozoa</taxon>
        <taxon>Mollusca</taxon>
        <taxon>Gastropoda</taxon>
        <taxon>Heterobranchia</taxon>
        <taxon>Euthyneura</taxon>
        <taxon>Panpulmonata</taxon>
        <taxon>Sacoglossa</taxon>
        <taxon>Placobranchoidea</taxon>
        <taxon>Plakobranchidae</taxon>
        <taxon>Elysia</taxon>
    </lineage>
</organism>
<comment type="caution">
    <text evidence="2">The sequence shown here is derived from an EMBL/GenBank/DDBJ whole genome shotgun (WGS) entry which is preliminary data.</text>
</comment>